<name>A0A1M7H734_RUMFL</name>
<proteinExistence type="inferred from homology"/>
<dbReference type="PANTHER" id="PTHR30041">
    <property type="entry name" value="ARSENATE REDUCTASE"/>
    <property type="match status" value="1"/>
</dbReference>
<dbReference type="AlphaFoldDB" id="A0A1M7H734"/>
<evidence type="ECO:0000313" key="3">
    <source>
        <dbReference type="Proteomes" id="UP000184394"/>
    </source>
</evidence>
<dbReference type="PANTHER" id="PTHR30041:SF8">
    <property type="entry name" value="PROTEIN YFFB"/>
    <property type="match status" value="1"/>
</dbReference>
<dbReference type="RefSeq" id="WP_072948558.1">
    <property type="nucleotide sequence ID" value="NZ_FRCT01000002.1"/>
</dbReference>
<dbReference type="PROSITE" id="PS51353">
    <property type="entry name" value="ARSC"/>
    <property type="match status" value="1"/>
</dbReference>
<dbReference type="Pfam" id="PF03960">
    <property type="entry name" value="ArsC"/>
    <property type="match status" value="1"/>
</dbReference>
<evidence type="ECO:0000256" key="1">
    <source>
        <dbReference type="PROSITE-ProRule" id="PRU01282"/>
    </source>
</evidence>
<dbReference type="InterPro" id="IPR036249">
    <property type="entry name" value="Thioredoxin-like_sf"/>
</dbReference>
<accession>A0A1M7H734</accession>
<gene>
    <name evidence="2" type="ORF">SAMN04487860_102165</name>
</gene>
<dbReference type="CDD" id="cd02977">
    <property type="entry name" value="ArsC_family"/>
    <property type="match status" value="1"/>
</dbReference>
<dbReference type="Gene3D" id="3.40.30.10">
    <property type="entry name" value="Glutaredoxin"/>
    <property type="match status" value="1"/>
</dbReference>
<protein>
    <submittedName>
        <fullName evidence="2">Transcriptional regulator, Spx/MgsR family</fullName>
    </submittedName>
</protein>
<evidence type="ECO:0000313" key="2">
    <source>
        <dbReference type="EMBL" id="SHM24421.1"/>
    </source>
</evidence>
<dbReference type="EMBL" id="FRCT01000002">
    <property type="protein sequence ID" value="SHM24421.1"/>
    <property type="molecule type" value="Genomic_DNA"/>
</dbReference>
<dbReference type="SUPFAM" id="SSF52833">
    <property type="entry name" value="Thioredoxin-like"/>
    <property type="match status" value="1"/>
</dbReference>
<dbReference type="OrthoDB" id="9803749at2"/>
<organism evidence="2 3">
    <name type="scientific">Ruminococcus flavefaciens</name>
    <dbReference type="NCBI Taxonomy" id="1265"/>
    <lineage>
        <taxon>Bacteria</taxon>
        <taxon>Bacillati</taxon>
        <taxon>Bacillota</taxon>
        <taxon>Clostridia</taxon>
        <taxon>Eubacteriales</taxon>
        <taxon>Oscillospiraceae</taxon>
        <taxon>Ruminococcus</taxon>
    </lineage>
</organism>
<comment type="similarity">
    <text evidence="1">Belongs to the ArsC family.</text>
</comment>
<dbReference type="Proteomes" id="UP000184394">
    <property type="component" value="Unassembled WGS sequence"/>
</dbReference>
<reference evidence="2 3" key="1">
    <citation type="submission" date="2016-11" db="EMBL/GenBank/DDBJ databases">
        <authorList>
            <person name="Jaros S."/>
            <person name="Januszkiewicz K."/>
            <person name="Wedrychowicz H."/>
        </authorList>
    </citation>
    <scope>NUCLEOTIDE SEQUENCE [LARGE SCALE GENOMIC DNA]</scope>
    <source>
        <strain evidence="2 3">Y1</strain>
    </source>
</reference>
<sequence length="113" mass="13092">MNIQIFGTKKCFDTKKAERYFKERGIKYQFIDMKEKGMSRGEFTNVKQAVGGIDALVNENAKDKELLTLLNYLSDDDKEEKILENPQIIKTPVVRNGKKATIGYNPEVWISWE</sequence>
<dbReference type="InterPro" id="IPR006660">
    <property type="entry name" value="Arsenate_reductase-like"/>
</dbReference>